<accession>A0ABN2XJV1</accession>
<protein>
    <submittedName>
        <fullName evidence="2">Maleylpyruvate isomerase family mycothiol-dependent enzyme</fullName>
    </submittedName>
</protein>
<dbReference type="GO" id="GO:0016853">
    <property type="term" value="F:isomerase activity"/>
    <property type="evidence" value="ECO:0007669"/>
    <property type="project" value="UniProtKB-KW"/>
</dbReference>
<dbReference type="SUPFAM" id="SSF109854">
    <property type="entry name" value="DinB/YfiT-like putative metalloenzymes"/>
    <property type="match status" value="1"/>
</dbReference>
<evidence type="ECO:0000313" key="3">
    <source>
        <dbReference type="Proteomes" id="UP001500575"/>
    </source>
</evidence>
<dbReference type="InterPro" id="IPR024344">
    <property type="entry name" value="MDMPI_metal-binding"/>
</dbReference>
<proteinExistence type="predicted"/>
<comment type="caution">
    <text evidence="2">The sequence shown here is derived from an EMBL/GenBank/DDBJ whole genome shotgun (WGS) entry which is preliminary data.</text>
</comment>
<evidence type="ECO:0000259" key="1">
    <source>
        <dbReference type="Pfam" id="PF11716"/>
    </source>
</evidence>
<sequence length="203" mass="22539">MDSDTLWGHIDRERAWIADLLDSLPEESWEVQSLCSGWTVRDVAAHLTCAHSRMRDILWPAIRTGFRYNAMIDHAAVHSPLTHDEIVAKIRSFVGSRRKAPMISDYEPLIDTLVHVQDICQPLGIDHKMPPDAAAAAADRVLNTPWPLSLWKPEPGVRLVATDVDWSYGDGTVLRAPIQHLLLTLTGRSPTSAQLGRGTATPI</sequence>
<feature type="domain" description="Mycothiol-dependent maleylpyruvate isomerase metal-binding" evidence="1">
    <location>
        <begin position="12"/>
        <end position="92"/>
    </location>
</feature>
<gene>
    <name evidence="2" type="ORF">GCM10009843_00080</name>
</gene>
<dbReference type="NCBIfam" id="TIGR03083">
    <property type="entry name" value="maleylpyruvate isomerase family mycothiol-dependent enzyme"/>
    <property type="match status" value="1"/>
</dbReference>
<dbReference type="EMBL" id="BAAAQQ010000001">
    <property type="protein sequence ID" value="GAA2112904.1"/>
    <property type="molecule type" value="Genomic_DNA"/>
</dbReference>
<reference evidence="2 3" key="1">
    <citation type="journal article" date="2019" name="Int. J. Syst. Evol. Microbiol.">
        <title>The Global Catalogue of Microorganisms (GCM) 10K type strain sequencing project: providing services to taxonomists for standard genome sequencing and annotation.</title>
        <authorList>
            <consortium name="The Broad Institute Genomics Platform"/>
            <consortium name="The Broad Institute Genome Sequencing Center for Infectious Disease"/>
            <person name="Wu L."/>
            <person name="Ma J."/>
        </authorList>
    </citation>
    <scope>NUCLEOTIDE SEQUENCE [LARGE SCALE GENOMIC DNA]</scope>
    <source>
        <strain evidence="2 3">JCM 16021</strain>
    </source>
</reference>
<organism evidence="2 3">
    <name type="scientific">Nocardioides bigeumensis</name>
    <dbReference type="NCBI Taxonomy" id="433657"/>
    <lineage>
        <taxon>Bacteria</taxon>
        <taxon>Bacillati</taxon>
        <taxon>Actinomycetota</taxon>
        <taxon>Actinomycetes</taxon>
        <taxon>Propionibacteriales</taxon>
        <taxon>Nocardioidaceae</taxon>
        <taxon>Nocardioides</taxon>
    </lineage>
</organism>
<dbReference type="InterPro" id="IPR034660">
    <property type="entry name" value="DinB/YfiT-like"/>
</dbReference>
<dbReference type="RefSeq" id="WP_344301426.1">
    <property type="nucleotide sequence ID" value="NZ_BAAAQQ010000001.1"/>
</dbReference>
<dbReference type="Proteomes" id="UP001500575">
    <property type="component" value="Unassembled WGS sequence"/>
</dbReference>
<name>A0ABN2XJV1_9ACTN</name>
<dbReference type="Pfam" id="PF11716">
    <property type="entry name" value="MDMPI_N"/>
    <property type="match status" value="1"/>
</dbReference>
<dbReference type="InterPro" id="IPR017517">
    <property type="entry name" value="Maleyloyr_isom"/>
</dbReference>
<keyword evidence="2" id="KW-0413">Isomerase</keyword>
<dbReference type="Gene3D" id="1.20.120.450">
    <property type="entry name" value="dinb family like domain"/>
    <property type="match status" value="1"/>
</dbReference>
<evidence type="ECO:0000313" key="2">
    <source>
        <dbReference type="EMBL" id="GAA2112904.1"/>
    </source>
</evidence>
<keyword evidence="3" id="KW-1185">Reference proteome</keyword>